<keyword evidence="2" id="KW-0472">Membrane</keyword>
<dbReference type="KEGG" id="plei:Q9312_18220"/>
<keyword evidence="2" id="KW-0812">Transmembrane</keyword>
<dbReference type="RefSeq" id="WP_309202285.1">
    <property type="nucleotide sequence ID" value="NZ_CP133548.1"/>
</dbReference>
<organism evidence="3 4">
    <name type="scientific">Pleionea litopenaei</name>
    <dbReference type="NCBI Taxonomy" id="3070815"/>
    <lineage>
        <taxon>Bacteria</taxon>
        <taxon>Pseudomonadati</taxon>
        <taxon>Pseudomonadota</taxon>
        <taxon>Gammaproteobacteria</taxon>
        <taxon>Oceanospirillales</taxon>
        <taxon>Pleioneaceae</taxon>
        <taxon>Pleionea</taxon>
    </lineage>
</organism>
<evidence type="ECO:0000256" key="2">
    <source>
        <dbReference type="SAM" id="Phobius"/>
    </source>
</evidence>
<proteinExistence type="predicted"/>
<feature type="compositionally biased region" description="Polar residues" evidence="1">
    <location>
        <begin position="75"/>
        <end position="93"/>
    </location>
</feature>
<accession>A0AA51X6S6</accession>
<reference evidence="3 4" key="1">
    <citation type="submission" date="2023-08" db="EMBL/GenBank/DDBJ databases">
        <title>Pleionea litopenaei sp. nov., isolated from stomach of juvenile Litopenaeus vannamei.</title>
        <authorList>
            <person name="Rho A.M."/>
            <person name="Hwang C.Y."/>
        </authorList>
    </citation>
    <scope>NUCLEOTIDE SEQUENCE [LARGE SCALE GENOMIC DNA]</scope>
    <source>
        <strain evidence="3 4">HL-JVS1</strain>
    </source>
</reference>
<protein>
    <submittedName>
        <fullName evidence="3">Cbb3-type cytochrome oxidase assembly protein CcoS</fullName>
    </submittedName>
</protein>
<dbReference type="PANTHER" id="PTHR41532">
    <property type="entry name" value="FIXS PROTEIN"/>
    <property type="match status" value="1"/>
</dbReference>
<dbReference type="InterPro" id="IPR004714">
    <property type="entry name" value="Cyt_oxidase_maturation_cbb3"/>
</dbReference>
<dbReference type="Pfam" id="PF03597">
    <property type="entry name" value="FixS"/>
    <property type="match status" value="1"/>
</dbReference>
<evidence type="ECO:0000313" key="3">
    <source>
        <dbReference type="EMBL" id="WMS87146.1"/>
    </source>
</evidence>
<gene>
    <name evidence="3" type="primary">ccoS</name>
    <name evidence="3" type="ORF">Q9312_18220</name>
</gene>
<name>A0AA51X6S6_9GAMM</name>
<feature type="transmembrane region" description="Helical" evidence="2">
    <location>
        <begin position="6"/>
        <end position="26"/>
    </location>
</feature>
<dbReference type="EMBL" id="CP133548">
    <property type="protein sequence ID" value="WMS87146.1"/>
    <property type="molecule type" value="Genomic_DNA"/>
</dbReference>
<keyword evidence="4" id="KW-1185">Reference proteome</keyword>
<keyword evidence="2" id="KW-1133">Transmembrane helix</keyword>
<dbReference type="AlphaFoldDB" id="A0AA51X6S6"/>
<feature type="compositionally biased region" description="Polar residues" evidence="1">
    <location>
        <begin position="50"/>
        <end position="59"/>
    </location>
</feature>
<evidence type="ECO:0000256" key="1">
    <source>
        <dbReference type="SAM" id="MobiDB-lite"/>
    </source>
</evidence>
<dbReference type="NCBIfam" id="TIGR00847">
    <property type="entry name" value="ccoS"/>
    <property type="match status" value="1"/>
</dbReference>
<dbReference type="Proteomes" id="UP001239782">
    <property type="component" value="Chromosome"/>
</dbReference>
<evidence type="ECO:0000313" key="4">
    <source>
        <dbReference type="Proteomes" id="UP001239782"/>
    </source>
</evidence>
<dbReference type="PANTHER" id="PTHR41532:SF1">
    <property type="entry name" value="FIXS PROTEIN"/>
    <property type="match status" value="1"/>
</dbReference>
<sequence>MEIMYWLIPVAIFILAIAIAAFIWAVKSDQYSDLESPAYKILFDDDSDPMSEQKNNVSEKNARTVHPSAAATPEDVSSQDAESSNDSGTPPKY</sequence>
<feature type="region of interest" description="Disordered" evidence="1">
    <location>
        <begin position="44"/>
        <end position="93"/>
    </location>
</feature>